<sequence>MDEARIRDAHAAAQQDASRGVKGGGDPALGAEVDRHGTSSSVLDAKSVAVLIGLVLLADFLFWEHSLGVSLIIYSAALSGAAYLNLRPVMKRQELTILAVIWVACALPVLEYVQLASLSFLSAGHFGVLIWMATRSPLAGIARNLARLSYIVPEFLWSSWPSIGRSVAARQHFKIQREALSGWIVPIGVGGVFLLLFLLANPVLENWADRLFDMDLSQNTLRRVAFGIVVAVVVLPFAVFRHFAKAFSDSEFHLESQLDVEGHLLNAKSITNSLLVFNVMFLFQNATDIAFLWGGSALPDGMNYATYAHKGAYPLMATSVLAGVFAVMSRRYLKASAMLKGLLAVWIAQNIFLVGSALTRLDLYVDAYGLTFLRMRAGIGMALVLVGMVLLIWQLWRSKSNAWVTNVFAAVTVLTLYICCFVNFGYVIAKSNVAHPERRLDIRYLCDETPGGIAVVLAESKRRGLKLCSFYYSNRSVQIEDWRSWSFRQARLDDVTREYKQFATPNASAPADDTASRNRYDYN</sequence>
<feature type="transmembrane region" description="Helical" evidence="2">
    <location>
        <begin position="313"/>
        <end position="329"/>
    </location>
</feature>
<feature type="transmembrane region" description="Helical" evidence="2">
    <location>
        <begin position="93"/>
        <end position="110"/>
    </location>
</feature>
<feature type="compositionally biased region" description="Basic and acidic residues" evidence="1">
    <location>
        <begin position="514"/>
        <end position="523"/>
    </location>
</feature>
<dbReference type="RefSeq" id="WP_121023243.1">
    <property type="nucleotide sequence ID" value="NZ_RCCE01000002.1"/>
</dbReference>
<name>A0A497X3G5_9RHOB</name>
<feature type="region of interest" description="Disordered" evidence="1">
    <location>
        <begin position="504"/>
        <end position="523"/>
    </location>
</feature>
<feature type="transmembrane region" description="Helical" evidence="2">
    <location>
        <begin position="274"/>
        <end position="293"/>
    </location>
</feature>
<feature type="transmembrane region" description="Helical" evidence="2">
    <location>
        <begin position="408"/>
        <end position="429"/>
    </location>
</feature>
<comment type="caution">
    <text evidence="3">The sequence shown here is derived from an EMBL/GenBank/DDBJ whole genome shotgun (WGS) entry which is preliminary data.</text>
</comment>
<dbReference type="AlphaFoldDB" id="A0A497X3G5"/>
<dbReference type="Proteomes" id="UP000269157">
    <property type="component" value="Unassembled WGS sequence"/>
</dbReference>
<keyword evidence="4" id="KW-1185">Reference proteome</keyword>
<reference evidence="3 4" key="1">
    <citation type="submission" date="2018-10" db="EMBL/GenBank/DDBJ databases">
        <title>Genomic Encyclopedia of Archaeal and Bacterial Type Strains, Phase II (KMG-II): from individual species to whole genera.</title>
        <authorList>
            <person name="Goeker M."/>
        </authorList>
    </citation>
    <scope>NUCLEOTIDE SEQUENCE [LARGE SCALE GENOMIC DNA]</scope>
    <source>
        <strain evidence="3 4">DSM 29466</strain>
    </source>
</reference>
<feature type="transmembrane region" description="Helical" evidence="2">
    <location>
        <begin position="45"/>
        <end position="63"/>
    </location>
</feature>
<evidence type="ECO:0000313" key="4">
    <source>
        <dbReference type="Proteomes" id="UP000269157"/>
    </source>
</evidence>
<keyword evidence="2" id="KW-0472">Membrane</keyword>
<organism evidence="3 4">
    <name type="scientific">Litoreibacter meonggei</name>
    <dbReference type="NCBI Taxonomy" id="1049199"/>
    <lineage>
        <taxon>Bacteria</taxon>
        <taxon>Pseudomonadati</taxon>
        <taxon>Pseudomonadota</taxon>
        <taxon>Alphaproteobacteria</taxon>
        <taxon>Rhodobacterales</taxon>
        <taxon>Roseobacteraceae</taxon>
        <taxon>Litoreibacter</taxon>
    </lineage>
</organism>
<evidence type="ECO:0000256" key="2">
    <source>
        <dbReference type="SAM" id="Phobius"/>
    </source>
</evidence>
<dbReference type="EMBL" id="RCCE01000002">
    <property type="protein sequence ID" value="RLJ59549.1"/>
    <property type="molecule type" value="Genomic_DNA"/>
</dbReference>
<dbReference type="Pfam" id="PF13687">
    <property type="entry name" value="DUF4153"/>
    <property type="match status" value="1"/>
</dbReference>
<feature type="transmembrane region" description="Helical" evidence="2">
    <location>
        <begin position="341"/>
        <end position="358"/>
    </location>
</feature>
<proteinExistence type="predicted"/>
<keyword evidence="2" id="KW-0812">Transmembrane</keyword>
<gene>
    <name evidence="3" type="ORF">BCF46_1700</name>
</gene>
<feature type="transmembrane region" description="Helical" evidence="2">
    <location>
        <begin position="378"/>
        <end position="396"/>
    </location>
</feature>
<feature type="transmembrane region" description="Helical" evidence="2">
    <location>
        <begin position="180"/>
        <end position="200"/>
    </location>
</feature>
<evidence type="ECO:0000313" key="3">
    <source>
        <dbReference type="EMBL" id="RLJ59549.1"/>
    </source>
</evidence>
<feature type="transmembrane region" description="Helical" evidence="2">
    <location>
        <begin position="69"/>
        <end position="86"/>
    </location>
</feature>
<evidence type="ECO:0000256" key="1">
    <source>
        <dbReference type="SAM" id="MobiDB-lite"/>
    </source>
</evidence>
<dbReference type="OrthoDB" id="7280060at2"/>
<protein>
    <submittedName>
        <fullName evidence="3">Uncharacterized protein DUF4173</fullName>
    </submittedName>
</protein>
<feature type="transmembrane region" description="Helical" evidence="2">
    <location>
        <begin position="220"/>
        <end position="240"/>
    </location>
</feature>
<keyword evidence="2" id="KW-1133">Transmembrane helix</keyword>
<feature type="transmembrane region" description="Helical" evidence="2">
    <location>
        <begin position="116"/>
        <end position="134"/>
    </location>
</feature>
<accession>A0A497X3G5</accession>
<dbReference type="InterPro" id="IPR025291">
    <property type="entry name" value="DUF4153"/>
</dbReference>